<keyword evidence="3" id="KW-1185">Reference proteome</keyword>
<dbReference type="Proteomes" id="UP000654345">
    <property type="component" value="Unassembled WGS sequence"/>
</dbReference>
<gene>
    <name evidence="2" type="ORF">KSB_09820</name>
</gene>
<protein>
    <submittedName>
        <fullName evidence="2">Uncharacterized protein</fullName>
    </submittedName>
</protein>
<dbReference type="EMBL" id="BNJG01000001">
    <property type="protein sequence ID" value="GHO52507.1"/>
    <property type="molecule type" value="Genomic_DNA"/>
</dbReference>
<sequence length="77" mass="9315">MATTDSGDKLAQDMGFTRLPGEWTREHEDFRRPYVLYLDAKDSKSTLVRRYLKHKRNLERRRKRYEKQVAQVAQDKE</sequence>
<organism evidence="2 3">
    <name type="scientific">Ktedonobacter robiniae</name>
    <dbReference type="NCBI Taxonomy" id="2778365"/>
    <lineage>
        <taxon>Bacteria</taxon>
        <taxon>Bacillati</taxon>
        <taxon>Chloroflexota</taxon>
        <taxon>Ktedonobacteria</taxon>
        <taxon>Ktedonobacterales</taxon>
        <taxon>Ktedonobacteraceae</taxon>
        <taxon>Ktedonobacter</taxon>
    </lineage>
</organism>
<name>A0ABQ3UIH4_9CHLR</name>
<evidence type="ECO:0000313" key="3">
    <source>
        <dbReference type="Proteomes" id="UP000654345"/>
    </source>
</evidence>
<keyword evidence="1" id="KW-0175">Coiled coil</keyword>
<reference evidence="2 3" key="1">
    <citation type="journal article" date="2021" name="Int. J. Syst. Evol. Microbiol.">
        <title>Reticulibacter mediterranei gen. nov., sp. nov., within the new family Reticulibacteraceae fam. nov., and Ktedonospora formicarum gen. nov., sp. nov., Ktedonobacter robiniae sp. nov., Dictyobacter formicarum sp. nov. and Dictyobacter arantiisoli sp. nov., belonging to the class Ktedonobacteria.</title>
        <authorList>
            <person name="Yabe S."/>
            <person name="Zheng Y."/>
            <person name="Wang C.M."/>
            <person name="Sakai Y."/>
            <person name="Abe K."/>
            <person name="Yokota A."/>
            <person name="Donadio S."/>
            <person name="Cavaletti L."/>
            <person name="Monciardini P."/>
        </authorList>
    </citation>
    <scope>NUCLEOTIDE SEQUENCE [LARGE SCALE GENOMIC DNA]</scope>
    <source>
        <strain evidence="2 3">SOSP1-30</strain>
    </source>
</reference>
<comment type="caution">
    <text evidence="2">The sequence shown here is derived from an EMBL/GenBank/DDBJ whole genome shotgun (WGS) entry which is preliminary data.</text>
</comment>
<proteinExistence type="predicted"/>
<evidence type="ECO:0000256" key="1">
    <source>
        <dbReference type="SAM" id="Coils"/>
    </source>
</evidence>
<feature type="coiled-coil region" evidence="1">
    <location>
        <begin position="48"/>
        <end position="75"/>
    </location>
</feature>
<evidence type="ECO:0000313" key="2">
    <source>
        <dbReference type="EMBL" id="GHO52507.1"/>
    </source>
</evidence>
<accession>A0ABQ3UIH4</accession>